<proteinExistence type="predicted"/>
<keyword evidence="5" id="KW-1185">Reference proteome</keyword>
<protein>
    <submittedName>
        <fullName evidence="4">PRAME family member 1</fullName>
    </submittedName>
</protein>
<evidence type="ECO:0000256" key="3">
    <source>
        <dbReference type="SAM" id="MobiDB-lite"/>
    </source>
</evidence>
<comment type="caution">
    <text evidence="4">The sequence shown here is derived from an EMBL/GenBank/DDBJ whole genome shotgun (WGS) entry which is preliminary data.</text>
</comment>
<keyword evidence="1" id="KW-0433">Leucine-rich repeat</keyword>
<keyword evidence="2" id="KW-0677">Repeat</keyword>
<dbReference type="PANTHER" id="PTHR14224">
    <property type="entry name" value="SIMILAR TO PREFERENTIALLY EXPRESSED ANTIGEN IN MELANOMA-LIKE 3"/>
    <property type="match status" value="1"/>
</dbReference>
<name>A0AA41N1Z4_SCICA</name>
<dbReference type="Proteomes" id="UP001166674">
    <property type="component" value="Unassembled WGS sequence"/>
</dbReference>
<accession>A0AA41N1Z4</accession>
<dbReference type="InterPro" id="IPR050694">
    <property type="entry name" value="LRRC14/PRAME"/>
</dbReference>
<organism evidence="4 5">
    <name type="scientific">Sciurus carolinensis</name>
    <name type="common">Eastern gray squirrel</name>
    <dbReference type="NCBI Taxonomy" id="30640"/>
    <lineage>
        <taxon>Eukaryota</taxon>
        <taxon>Metazoa</taxon>
        <taxon>Chordata</taxon>
        <taxon>Craniata</taxon>
        <taxon>Vertebrata</taxon>
        <taxon>Euteleostomi</taxon>
        <taxon>Mammalia</taxon>
        <taxon>Eutheria</taxon>
        <taxon>Euarchontoglires</taxon>
        <taxon>Glires</taxon>
        <taxon>Rodentia</taxon>
        <taxon>Sciuromorpha</taxon>
        <taxon>Sciuridae</taxon>
        <taxon>Sciurinae</taxon>
        <taxon>Sciurini</taxon>
        <taxon>Sciurus</taxon>
    </lineage>
</organism>
<dbReference type="GO" id="GO:0005737">
    <property type="term" value="C:cytoplasm"/>
    <property type="evidence" value="ECO:0007669"/>
    <property type="project" value="TreeGrafter"/>
</dbReference>
<reference evidence="4" key="1">
    <citation type="submission" date="2020-03" db="EMBL/GenBank/DDBJ databases">
        <title>Studies in the Genomics of Life Span.</title>
        <authorList>
            <person name="Glass D."/>
        </authorList>
    </citation>
    <scope>NUCLEOTIDE SEQUENCE</scope>
    <source>
        <strain evidence="4">SUZIE</strain>
        <tissue evidence="4">Muscle</tissue>
    </source>
</reference>
<dbReference type="PANTHER" id="PTHR14224:SF90">
    <property type="match status" value="1"/>
</dbReference>
<gene>
    <name evidence="4" type="ORF">SUZIE_166770</name>
</gene>
<evidence type="ECO:0000313" key="5">
    <source>
        <dbReference type="Proteomes" id="UP001166674"/>
    </source>
</evidence>
<evidence type="ECO:0000313" key="4">
    <source>
        <dbReference type="EMBL" id="MBZ3882206.1"/>
    </source>
</evidence>
<evidence type="ECO:0000256" key="1">
    <source>
        <dbReference type="ARBA" id="ARBA00022614"/>
    </source>
</evidence>
<dbReference type="EMBL" id="JAATJV010380688">
    <property type="protein sequence ID" value="MBZ3882206.1"/>
    <property type="molecule type" value="Genomic_DNA"/>
</dbReference>
<sequence length="224" mass="26695">MPNLEILNRVFILHLYMEAFMGGHVEMVKKMVLFCPLTCLPMGYLKKTRNTNALKTMLDGLDRLLDENIHPSRWKVQALDFRDENQESPFMASRAPPGACLQEARCPKNKRNRRQRRVKQHLKLFIDLMMQEVLEMEFVFRLTSWELERKAVIRMYCEKLKIGYFICYKIMNALPLHYVQELEVDSRWHRKNLRSISLPEQDEEPPPVPLLQHESERPYLPLPK</sequence>
<dbReference type="AlphaFoldDB" id="A0AA41N1Z4"/>
<evidence type="ECO:0000256" key="2">
    <source>
        <dbReference type="ARBA" id="ARBA00022737"/>
    </source>
</evidence>
<feature type="region of interest" description="Disordered" evidence="3">
    <location>
        <begin position="198"/>
        <end position="224"/>
    </location>
</feature>